<sequence>MSKLIESVRANLSVGIDAIVVDDMLTSYQELVAKHRAGDYETALVKAGRFVEHTLRSLEYLRTGKVPTEIKSVATTSKSLENATSLSESARMLIPRALYGMVYNIRSKRNAVHVKEIDPSEIDVAMSVAAASWVLAELLRIYHSADETVVSQAMSALTRTSIPFIETIDGETFVGHAVDPKTELLLLLAHAGTSGMSRLELGRSAKLLAPAVTRAIQQLCSERLAHQSDSKRYFITTGGETHLANSLAM</sequence>
<dbReference type="RefSeq" id="WP_235227009.1">
    <property type="nucleotide sequence ID" value="NZ_JAKGAQ010000005.1"/>
</dbReference>
<dbReference type="Proteomes" id="UP001200557">
    <property type="component" value="Unassembled WGS sequence"/>
</dbReference>
<reference evidence="1 2" key="1">
    <citation type="submission" date="2022-01" db="EMBL/GenBank/DDBJ databases">
        <title>Octadecabacter sp. nov., isolated from a marine alga.</title>
        <authorList>
            <person name="Jin M.S."/>
            <person name="Kim H.M."/>
            <person name="Han D.M."/>
            <person name="Jung J.J."/>
            <person name="Jeon C.O."/>
        </authorList>
    </citation>
    <scope>NUCLEOTIDE SEQUENCE [LARGE SCALE GENOMIC DNA]</scope>
    <source>
        <strain evidence="1 2">G9-8</strain>
    </source>
</reference>
<evidence type="ECO:0008006" key="3">
    <source>
        <dbReference type="Google" id="ProtNLM"/>
    </source>
</evidence>
<proteinExistence type="predicted"/>
<keyword evidence="2" id="KW-1185">Reference proteome</keyword>
<name>A0ABS9CZK4_9RHOB</name>
<dbReference type="EMBL" id="JAKGAQ010000005">
    <property type="protein sequence ID" value="MCF2872678.1"/>
    <property type="molecule type" value="Genomic_DNA"/>
</dbReference>
<comment type="caution">
    <text evidence="1">The sequence shown here is derived from an EMBL/GenBank/DDBJ whole genome shotgun (WGS) entry which is preliminary data.</text>
</comment>
<evidence type="ECO:0000313" key="2">
    <source>
        <dbReference type="Proteomes" id="UP001200557"/>
    </source>
</evidence>
<evidence type="ECO:0000313" key="1">
    <source>
        <dbReference type="EMBL" id="MCF2872678.1"/>
    </source>
</evidence>
<accession>A0ABS9CZK4</accession>
<organism evidence="1 2">
    <name type="scientific">Octadecabacter dasysiphoniae</name>
    <dbReference type="NCBI Taxonomy" id="2909341"/>
    <lineage>
        <taxon>Bacteria</taxon>
        <taxon>Pseudomonadati</taxon>
        <taxon>Pseudomonadota</taxon>
        <taxon>Alphaproteobacteria</taxon>
        <taxon>Rhodobacterales</taxon>
        <taxon>Roseobacteraceae</taxon>
        <taxon>Octadecabacter</taxon>
    </lineage>
</organism>
<gene>
    <name evidence="1" type="ORF">L0664_16520</name>
</gene>
<protein>
    <recommendedName>
        <fullName evidence="3">MarR family transcriptional regulator</fullName>
    </recommendedName>
</protein>